<proteinExistence type="predicted"/>
<organism evidence="4 5">
    <name type="scientific">Paxillus rubicundulus Ve08.2h10</name>
    <dbReference type="NCBI Taxonomy" id="930991"/>
    <lineage>
        <taxon>Eukaryota</taxon>
        <taxon>Fungi</taxon>
        <taxon>Dikarya</taxon>
        <taxon>Basidiomycota</taxon>
        <taxon>Agaricomycotina</taxon>
        <taxon>Agaricomycetes</taxon>
        <taxon>Agaricomycetidae</taxon>
        <taxon>Boletales</taxon>
        <taxon>Paxilineae</taxon>
        <taxon>Paxillaceae</taxon>
        <taxon>Paxillus</taxon>
    </lineage>
</organism>
<dbReference type="Gene3D" id="3.40.50.10810">
    <property type="entry name" value="Tandem AAA-ATPase domain"/>
    <property type="match status" value="2"/>
</dbReference>
<name>A0A0D0D2L1_9AGAM</name>
<feature type="non-terminal residue" evidence="4">
    <location>
        <position position="402"/>
    </location>
</feature>
<keyword evidence="5" id="KW-1185">Reference proteome</keyword>
<gene>
    <name evidence="4" type="ORF">PAXRUDRAFT_176509</name>
</gene>
<keyword evidence="1" id="KW-0547">Nucleotide-binding</keyword>
<evidence type="ECO:0000313" key="5">
    <source>
        <dbReference type="Proteomes" id="UP000054538"/>
    </source>
</evidence>
<dbReference type="AlphaFoldDB" id="A0A0D0D2L1"/>
<dbReference type="Proteomes" id="UP000054538">
    <property type="component" value="Unassembled WGS sequence"/>
</dbReference>
<reference evidence="5" key="2">
    <citation type="submission" date="2015-01" db="EMBL/GenBank/DDBJ databases">
        <title>Evolutionary Origins and Diversification of the Mycorrhizal Mutualists.</title>
        <authorList>
            <consortium name="DOE Joint Genome Institute"/>
            <consortium name="Mycorrhizal Genomics Consortium"/>
            <person name="Kohler A."/>
            <person name="Kuo A."/>
            <person name="Nagy L.G."/>
            <person name="Floudas D."/>
            <person name="Copeland A."/>
            <person name="Barry K.W."/>
            <person name="Cichocki N."/>
            <person name="Veneault-Fourrey C."/>
            <person name="LaButti K."/>
            <person name="Lindquist E.A."/>
            <person name="Lipzen A."/>
            <person name="Lundell T."/>
            <person name="Morin E."/>
            <person name="Murat C."/>
            <person name="Riley R."/>
            <person name="Ohm R."/>
            <person name="Sun H."/>
            <person name="Tunlid A."/>
            <person name="Henrissat B."/>
            <person name="Grigoriev I.V."/>
            <person name="Hibbett D.S."/>
            <person name="Martin F."/>
        </authorList>
    </citation>
    <scope>NUCLEOTIDE SEQUENCE [LARGE SCALE GENOMIC DNA]</scope>
    <source>
        <strain evidence="5">Ve08.2h10</strain>
    </source>
</reference>
<accession>A0A0D0D2L1</accession>
<protein>
    <recommendedName>
        <fullName evidence="3">Helicase ATP-binding domain-containing protein</fullName>
    </recommendedName>
</protein>
<dbReference type="HOGENOM" id="CLU_749177_0_0_1"/>
<dbReference type="SUPFAM" id="SSF52540">
    <property type="entry name" value="P-loop containing nucleoside triphosphate hydrolases"/>
    <property type="match status" value="1"/>
</dbReference>
<dbReference type="Pfam" id="PF00176">
    <property type="entry name" value="SNF2-rel_dom"/>
    <property type="match status" value="1"/>
</dbReference>
<dbReference type="SMART" id="SM00487">
    <property type="entry name" value="DEXDc"/>
    <property type="match status" value="1"/>
</dbReference>
<dbReference type="GO" id="GO:0005524">
    <property type="term" value="F:ATP binding"/>
    <property type="evidence" value="ECO:0007669"/>
    <property type="project" value="InterPro"/>
</dbReference>
<evidence type="ECO:0000313" key="4">
    <source>
        <dbReference type="EMBL" id="KIK74159.1"/>
    </source>
</evidence>
<dbReference type="EMBL" id="KN829112">
    <property type="protein sequence ID" value="KIK74159.1"/>
    <property type="molecule type" value="Genomic_DNA"/>
</dbReference>
<keyword evidence="2" id="KW-0067">ATP-binding</keyword>
<feature type="domain" description="Helicase ATP-binding" evidence="3">
    <location>
        <begin position="140"/>
        <end position="380"/>
    </location>
</feature>
<sequence>MKISSFSLSGETELPKALLDALLQLASQEEINQITAMIHASLENMNVNSDETVELKLDDQIDLSNWTEGVEELHELTVDQLWEMLGLPEKKLPFFQEWTDPDMAVDAWSKEGQAWLKDKKKGRQPLVPRWHQLVGIYRVLERAFEGKPVLLMDGVGLGKTLQGIGAVACLAYYKECFDAKGSYPGHFSKLCFHGPEGKIPDLPHIIVCPVNLRDQWEREIKWFLSLSSFDHLPYTGWWEKHQDWWDVLFSKSHQPLCRTIILATYTASEISFIATYVLTRPACQAVQDDATRCFRPGVKGEAGRGIKLGHYQRSSPQTLYGRCFGMMIMDEAHQGRKYNLAHVACRELRLRSSVLIALTATPVTTKPQDLWIMGDLMGIEGFADQEELLQLNREINSANRRD</sequence>
<dbReference type="InParanoid" id="A0A0D0D2L1"/>
<evidence type="ECO:0000259" key="3">
    <source>
        <dbReference type="PROSITE" id="PS51192"/>
    </source>
</evidence>
<dbReference type="OrthoDB" id="3270319at2759"/>
<dbReference type="InterPro" id="IPR014001">
    <property type="entry name" value="Helicase_ATP-bd"/>
</dbReference>
<reference evidence="4 5" key="1">
    <citation type="submission" date="2014-04" db="EMBL/GenBank/DDBJ databases">
        <authorList>
            <consortium name="DOE Joint Genome Institute"/>
            <person name="Kuo A."/>
            <person name="Kohler A."/>
            <person name="Jargeat P."/>
            <person name="Nagy L.G."/>
            <person name="Floudas D."/>
            <person name="Copeland A."/>
            <person name="Barry K.W."/>
            <person name="Cichocki N."/>
            <person name="Veneault-Fourrey C."/>
            <person name="LaButti K."/>
            <person name="Lindquist E.A."/>
            <person name="Lipzen A."/>
            <person name="Lundell T."/>
            <person name="Morin E."/>
            <person name="Murat C."/>
            <person name="Sun H."/>
            <person name="Tunlid A."/>
            <person name="Henrissat B."/>
            <person name="Grigoriev I.V."/>
            <person name="Hibbett D.S."/>
            <person name="Martin F."/>
            <person name="Nordberg H.P."/>
            <person name="Cantor M.N."/>
            <person name="Hua S.X."/>
        </authorList>
    </citation>
    <scope>NUCLEOTIDE SEQUENCE [LARGE SCALE GENOMIC DNA]</scope>
    <source>
        <strain evidence="4 5">Ve08.2h10</strain>
    </source>
</reference>
<dbReference type="PANTHER" id="PTHR10799">
    <property type="entry name" value="SNF2/RAD54 HELICASE FAMILY"/>
    <property type="match status" value="1"/>
</dbReference>
<dbReference type="InterPro" id="IPR038718">
    <property type="entry name" value="SNF2-like_sf"/>
</dbReference>
<dbReference type="InterPro" id="IPR000330">
    <property type="entry name" value="SNF2_N"/>
</dbReference>
<dbReference type="PROSITE" id="PS51192">
    <property type="entry name" value="HELICASE_ATP_BIND_1"/>
    <property type="match status" value="1"/>
</dbReference>
<evidence type="ECO:0000256" key="1">
    <source>
        <dbReference type="ARBA" id="ARBA00022741"/>
    </source>
</evidence>
<dbReference type="InterPro" id="IPR027417">
    <property type="entry name" value="P-loop_NTPase"/>
</dbReference>
<evidence type="ECO:0000256" key="2">
    <source>
        <dbReference type="ARBA" id="ARBA00022840"/>
    </source>
</evidence>